<organism evidence="1 2">
    <name type="scientific">Phaseolus angularis</name>
    <name type="common">Azuki bean</name>
    <name type="synonym">Vigna angularis</name>
    <dbReference type="NCBI Taxonomy" id="3914"/>
    <lineage>
        <taxon>Eukaryota</taxon>
        <taxon>Viridiplantae</taxon>
        <taxon>Streptophyta</taxon>
        <taxon>Embryophyta</taxon>
        <taxon>Tracheophyta</taxon>
        <taxon>Spermatophyta</taxon>
        <taxon>Magnoliopsida</taxon>
        <taxon>eudicotyledons</taxon>
        <taxon>Gunneridae</taxon>
        <taxon>Pentapetalae</taxon>
        <taxon>rosids</taxon>
        <taxon>fabids</taxon>
        <taxon>Fabales</taxon>
        <taxon>Fabaceae</taxon>
        <taxon>Papilionoideae</taxon>
        <taxon>50 kb inversion clade</taxon>
        <taxon>NPAAA clade</taxon>
        <taxon>indigoferoid/millettioid clade</taxon>
        <taxon>Phaseoleae</taxon>
        <taxon>Vigna</taxon>
    </lineage>
</organism>
<name>A0A0L9VSN2_PHAAN</name>
<dbReference type="Gramene" id="KOM57774">
    <property type="protein sequence ID" value="KOM57774"/>
    <property type="gene ID" value="LR48_Vigan11g080700"/>
</dbReference>
<accession>A0A0L9VSN2</accession>
<dbReference type="AlphaFoldDB" id="A0A0L9VSN2"/>
<sequence length="274" mass="28940">MPLELAEARTLFLGRCSATGGTVLGRTDSATAVVCCGSEADCGVCCGSGVEFGVEDEDFGGLGHGSPPVVMATGVATMVNGMLAMTNGMEAMANVMVAALNGVVAETVSADRWSRQRRLAEVHQGAAVLSSSSALSVAVAQWVAALQARWAAVAMKVLKQGLFINLPGDPVSPLHIPTTIFEAIFEVTTTNHGRRTSHLSRAHGDRRQLTPTNGRQVAHMELSRRPVVESSVLARLNVRSAVEEDAWQPQSGRPSGMAVRSVVECVGWERVMCE</sequence>
<protein>
    <submittedName>
        <fullName evidence="1">Uncharacterized protein</fullName>
    </submittedName>
</protein>
<dbReference type="Proteomes" id="UP000053144">
    <property type="component" value="Chromosome 11"/>
</dbReference>
<gene>
    <name evidence="1" type="ORF">LR48_Vigan11g080700</name>
</gene>
<evidence type="ECO:0000313" key="1">
    <source>
        <dbReference type="EMBL" id="KOM57774.1"/>
    </source>
</evidence>
<dbReference type="EMBL" id="CM003381">
    <property type="protein sequence ID" value="KOM57774.1"/>
    <property type="molecule type" value="Genomic_DNA"/>
</dbReference>
<proteinExistence type="predicted"/>
<evidence type="ECO:0000313" key="2">
    <source>
        <dbReference type="Proteomes" id="UP000053144"/>
    </source>
</evidence>
<reference evidence="2" key="1">
    <citation type="journal article" date="2015" name="Proc. Natl. Acad. Sci. U.S.A.">
        <title>Genome sequencing of adzuki bean (Vigna angularis) provides insight into high starch and low fat accumulation and domestication.</title>
        <authorList>
            <person name="Yang K."/>
            <person name="Tian Z."/>
            <person name="Chen C."/>
            <person name="Luo L."/>
            <person name="Zhao B."/>
            <person name="Wang Z."/>
            <person name="Yu L."/>
            <person name="Li Y."/>
            <person name="Sun Y."/>
            <person name="Li W."/>
            <person name="Chen Y."/>
            <person name="Li Y."/>
            <person name="Zhang Y."/>
            <person name="Ai D."/>
            <person name="Zhao J."/>
            <person name="Shang C."/>
            <person name="Ma Y."/>
            <person name="Wu B."/>
            <person name="Wang M."/>
            <person name="Gao L."/>
            <person name="Sun D."/>
            <person name="Zhang P."/>
            <person name="Guo F."/>
            <person name="Wang W."/>
            <person name="Li Y."/>
            <person name="Wang J."/>
            <person name="Varshney R.K."/>
            <person name="Wang J."/>
            <person name="Ling H.Q."/>
            <person name="Wan P."/>
        </authorList>
    </citation>
    <scope>NUCLEOTIDE SEQUENCE</scope>
    <source>
        <strain evidence="2">cv. Jingnong 6</strain>
    </source>
</reference>